<keyword evidence="3" id="KW-1185">Reference proteome</keyword>
<name>A0ABS9D591_9ALTE</name>
<accession>A0ABS9D591</accession>
<proteinExistence type="predicted"/>
<evidence type="ECO:0000256" key="1">
    <source>
        <dbReference type="SAM" id="SignalP"/>
    </source>
</evidence>
<feature type="chain" id="PRO_5046978132" evidence="1">
    <location>
        <begin position="23"/>
        <end position="192"/>
    </location>
</feature>
<keyword evidence="1" id="KW-0732">Signal</keyword>
<protein>
    <submittedName>
        <fullName evidence="2">DUF3718 domain-containing protein</fullName>
    </submittedName>
</protein>
<reference evidence="2 3" key="1">
    <citation type="submission" date="2022-01" db="EMBL/GenBank/DDBJ databases">
        <title>Paraglaciecola sp. G1-23.</title>
        <authorList>
            <person name="Jin M.S."/>
            <person name="Han D.M."/>
            <person name="Kim H.M."/>
            <person name="Jeon C.O."/>
        </authorList>
    </citation>
    <scope>NUCLEOTIDE SEQUENCE [LARGE SCALE GENOMIC DNA]</scope>
    <source>
        <strain evidence="2 3">G1-23</strain>
    </source>
</reference>
<feature type="signal peptide" evidence="1">
    <location>
        <begin position="1"/>
        <end position="22"/>
    </location>
</feature>
<comment type="caution">
    <text evidence="2">The sequence shown here is derived from an EMBL/GenBank/DDBJ whole genome shotgun (WGS) entry which is preliminary data.</text>
</comment>
<organism evidence="2 3">
    <name type="scientific">Paraglaciecola algarum</name>
    <dbReference type="NCBI Taxonomy" id="3050085"/>
    <lineage>
        <taxon>Bacteria</taxon>
        <taxon>Pseudomonadati</taxon>
        <taxon>Pseudomonadota</taxon>
        <taxon>Gammaproteobacteria</taxon>
        <taxon>Alteromonadales</taxon>
        <taxon>Alteromonadaceae</taxon>
        <taxon>Paraglaciecola</taxon>
    </lineage>
</organism>
<sequence length="192" mass="20650">MKTLLISVVVACTASLSFTANAGMKFVGETEYAPLCEAAATNNAGQLKKSVIQTAREFGYSERKMLNVLNQENNFQCSGQNLVEFAEVRGSTAAVNYLTGNQASATPVIQQASSKYKFVGDNDYASFCKSALNNDLGQFKRAVNNKVGTLASSRKKVLSIALEGNNISCDGVSLVEFFEKNNATDVLDFIAQ</sequence>
<dbReference type="Proteomes" id="UP001521137">
    <property type="component" value="Unassembled WGS sequence"/>
</dbReference>
<dbReference type="EMBL" id="JAKGAS010000003">
    <property type="protein sequence ID" value="MCF2948080.1"/>
    <property type="molecule type" value="Genomic_DNA"/>
</dbReference>
<gene>
    <name evidence="2" type="ORF">L0668_08180</name>
</gene>
<dbReference type="RefSeq" id="WP_235311654.1">
    <property type="nucleotide sequence ID" value="NZ_JAKGAS010000003.1"/>
</dbReference>
<evidence type="ECO:0000313" key="2">
    <source>
        <dbReference type="EMBL" id="MCF2948080.1"/>
    </source>
</evidence>
<evidence type="ECO:0000313" key="3">
    <source>
        <dbReference type="Proteomes" id="UP001521137"/>
    </source>
</evidence>